<protein>
    <submittedName>
        <fullName evidence="1">Uncharacterized protein</fullName>
    </submittedName>
</protein>
<accession>A0A2P9AJE8</accession>
<dbReference type="Proteomes" id="UP000245698">
    <property type="component" value="Unassembled WGS sequence"/>
</dbReference>
<dbReference type="EMBL" id="FUIG01000024">
    <property type="protein sequence ID" value="SJM31258.1"/>
    <property type="molecule type" value="Genomic_DNA"/>
</dbReference>
<organism evidence="1 2">
    <name type="scientific">Mesorhizobium delmotii</name>
    <dbReference type="NCBI Taxonomy" id="1631247"/>
    <lineage>
        <taxon>Bacteria</taxon>
        <taxon>Pseudomonadati</taxon>
        <taxon>Pseudomonadota</taxon>
        <taxon>Alphaproteobacteria</taxon>
        <taxon>Hyphomicrobiales</taxon>
        <taxon>Phyllobacteriaceae</taxon>
        <taxon>Mesorhizobium</taxon>
    </lineage>
</organism>
<keyword evidence="2" id="KW-1185">Reference proteome</keyword>
<name>A0A2P9AJE8_9HYPH</name>
<dbReference type="AlphaFoldDB" id="A0A2P9AJE8"/>
<proteinExistence type="predicted"/>
<evidence type="ECO:0000313" key="2">
    <source>
        <dbReference type="Proteomes" id="UP000245698"/>
    </source>
</evidence>
<reference evidence="2" key="1">
    <citation type="submission" date="2016-12" db="EMBL/GenBank/DDBJ databases">
        <authorList>
            <person name="Brunel B."/>
        </authorList>
    </citation>
    <scope>NUCLEOTIDE SEQUENCE [LARGE SCALE GENOMIC DNA]</scope>
</reference>
<gene>
    <name evidence="1" type="ORF">BQ8482_180486</name>
</gene>
<sequence>MTGRTTGWRRWLSTREPPCLSQASPPWSLAFWRSPWHCYSNEMAVLRRAAAPRLLASSVAFGCGRSILKFGRWTLLRLVLGRPRTSEIGEWQACPRQCIRRRRIIFRLS</sequence>
<evidence type="ECO:0000313" key="1">
    <source>
        <dbReference type="EMBL" id="SJM31258.1"/>
    </source>
</evidence>